<dbReference type="Pfam" id="PF08352">
    <property type="entry name" value="oligo_HPY"/>
    <property type="match status" value="1"/>
</dbReference>
<evidence type="ECO:0000256" key="4">
    <source>
        <dbReference type="ARBA" id="ARBA00022840"/>
    </source>
</evidence>
<dbReference type="InterPro" id="IPR050319">
    <property type="entry name" value="ABC_transp_ATP-bind"/>
</dbReference>
<dbReference type="InterPro" id="IPR003439">
    <property type="entry name" value="ABC_transporter-like_ATP-bd"/>
</dbReference>
<keyword evidence="7" id="KW-1185">Reference proteome</keyword>
<dbReference type="PROSITE" id="PS50893">
    <property type="entry name" value="ABC_TRANSPORTER_2"/>
    <property type="match status" value="1"/>
</dbReference>
<dbReference type="AlphaFoldDB" id="A0A1P8WF55"/>
<dbReference type="SUPFAM" id="SSF52540">
    <property type="entry name" value="P-loop containing nucleoside triphosphate hydrolases"/>
    <property type="match status" value="1"/>
</dbReference>
<dbReference type="InterPro" id="IPR013563">
    <property type="entry name" value="Oligopep_ABC_C"/>
</dbReference>
<evidence type="ECO:0000256" key="2">
    <source>
        <dbReference type="ARBA" id="ARBA00022448"/>
    </source>
</evidence>
<organism evidence="6 7">
    <name type="scientific">Fuerstiella marisgermanici</name>
    <dbReference type="NCBI Taxonomy" id="1891926"/>
    <lineage>
        <taxon>Bacteria</taxon>
        <taxon>Pseudomonadati</taxon>
        <taxon>Planctomycetota</taxon>
        <taxon>Planctomycetia</taxon>
        <taxon>Planctomycetales</taxon>
        <taxon>Planctomycetaceae</taxon>
        <taxon>Fuerstiella</taxon>
    </lineage>
</organism>
<reference evidence="6 7" key="1">
    <citation type="journal article" date="2016" name="Front. Microbiol.">
        <title>Fuerstia marisgermanicae gen. nov., sp. nov., an Unusual Member of the Phylum Planctomycetes from the German Wadden Sea.</title>
        <authorList>
            <person name="Kohn T."/>
            <person name="Heuer A."/>
            <person name="Jogler M."/>
            <person name="Vollmers J."/>
            <person name="Boedeker C."/>
            <person name="Bunk B."/>
            <person name="Rast P."/>
            <person name="Borchert D."/>
            <person name="Glockner I."/>
            <person name="Freese H.M."/>
            <person name="Klenk H.P."/>
            <person name="Overmann J."/>
            <person name="Kaster A.K."/>
            <person name="Rohde M."/>
            <person name="Wiegand S."/>
            <person name="Jogler C."/>
        </authorList>
    </citation>
    <scope>NUCLEOTIDE SEQUENCE [LARGE SCALE GENOMIC DNA]</scope>
    <source>
        <strain evidence="6 7">NH11</strain>
    </source>
</reference>
<dbReference type="Proteomes" id="UP000187735">
    <property type="component" value="Chromosome"/>
</dbReference>
<evidence type="ECO:0000256" key="1">
    <source>
        <dbReference type="ARBA" id="ARBA00005417"/>
    </source>
</evidence>
<comment type="similarity">
    <text evidence="1">Belongs to the ABC transporter superfamily.</text>
</comment>
<dbReference type="GO" id="GO:0016887">
    <property type="term" value="F:ATP hydrolysis activity"/>
    <property type="evidence" value="ECO:0007669"/>
    <property type="project" value="InterPro"/>
</dbReference>
<proteinExistence type="inferred from homology"/>
<dbReference type="Pfam" id="PF00005">
    <property type="entry name" value="ABC_tran"/>
    <property type="match status" value="1"/>
</dbReference>
<dbReference type="PANTHER" id="PTHR43776:SF7">
    <property type="entry name" value="D,D-DIPEPTIDE TRANSPORT ATP-BINDING PROTEIN DDPF-RELATED"/>
    <property type="match status" value="1"/>
</dbReference>
<dbReference type="FunFam" id="3.40.50.300:FF:000016">
    <property type="entry name" value="Oligopeptide ABC transporter ATP-binding component"/>
    <property type="match status" value="1"/>
</dbReference>
<gene>
    <name evidence="6" type="primary">oppF</name>
    <name evidence="6" type="ORF">Fuma_02284</name>
</gene>
<keyword evidence="2" id="KW-0813">Transport</keyword>
<evidence type="ECO:0000256" key="3">
    <source>
        <dbReference type="ARBA" id="ARBA00022741"/>
    </source>
</evidence>
<name>A0A1P8WF55_9PLAN</name>
<dbReference type="RefSeq" id="WP_077024267.1">
    <property type="nucleotide sequence ID" value="NZ_CP017641.1"/>
</dbReference>
<evidence type="ECO:0000313" key="7">
    <source>
        <dbReference type="Proteomes" id="UP000187735"/>
    </source>
</evidence>
<dbReference type="SMART" id="SM00382">
    <property type="entry name" value="AAA"/>
    <property type="match status" value="1"/>
</dbReference>
<dbReference type="STRING" id="1891926.Fuma_02284"/>
<evidence type="ECO:0000259" key="5">
    <source>
        <dbReference type="PROSITE" id="PS50893"/>
    </source>
</evidence>
<keyword evidence="3" id="KW-0547">Nucleotide-binding</keyword>
<accession>A0A1P8WF55</accession>
<dbReference type="EMBL" id="CP017641">
    <property type="protein sequence ID" value="APZ92673.1"/>
    <property type="molecule type" value="Genomic_DNA"/>
</dbReference>
<sequence length="327" mass="36648">MSFINVQNLTKHFPIHGGLFNQKIAAVQAVSDVSLKIEKGETLGVIGESGCGKSTLGKTMIRLLEPTAGDVFFDGVDVTTLPHSGLMPLRRRMQFIFQDPYSSLNPRMTAGQMLSEVIRFHNIVPKADTEKYVEELLDTVQLRKDAKSRYPHEFSGGQRQRLNIARALAVKPEFIIADEPVSALDVSVQAQILNLLMDLREQFGLTMMFISHDLKVVEHFCDRMIVMYLGTVVERIVCDDVYRDAKHPYTQALLKSNPINDPDDRTELHILEGEVPSPRDPPPGCPFVTRCEYVEDRCHTDRPPLKDVGDGHLVACWPVTDPQPAAS</sequence>
<dbReference type="PROSITE" id="PS00211">
    <property type="entry name" value="ABC_TRANSPORTER_1"/>
    <property type="match status" value="1"/>
</dbReference>
<protein>
    <submittedName>
        <fullName evidence="6">Stage 0 sporulation protein KE</fullName>
    </submittedName>
</protein>
<dbReference type="InterPro" id="IPR017871">
    <property type="entry name" value="ABC_transporter-like_CS"/>
</dbReference>
<dbReference type="InterPro" id="IPR003593">
    <property type="entry name" value="AAA+_ATPase"/>
</dbReference>
<evidence type="ECO:0000313" key="6">
    <source>
        <dbReference type="EMBL" id="APZ92673.1"/>
    </source>
</evidence>
<keyword evidence="4" id="KW-0067">ATP-binding</keyword>
<dbReference type="InterPro" id="IPR027417">
    <property type="entry name" value="P-loop_NTPase"/>
</dbReference>
<dbReference type="KEGG" id="fmr:Fuma_02284"/>
<dbReference type="NCBIfam" id="TIGR01727">
    <property type="entry name" value="oligo_HPY"/>
    <property type="match status" value="1"/>
</dbReference>
<dbReference type="OrthoDB" id="9806285at2"/>
<dbReference type="CDD" id="cd03257">
    <property type="entry name" value="ABC_NikE_OppD_transporters"/>
    <property type="match status" value="1"/>
</dbReference>
<dbReference type="GO" id="GO:0015833">
    <property type="term" value="P:peptide transport"/>
    <property type="evidence" value="ECO:0007669"/>
    <property type="project" value="InterPro"/>
</dbReference>
<feature type="domain" description="ABC transporter" evidence="5">
    <location>
        <begin position="4"/>
        <end position="254"/>
    </location>
</feature>
<dbReference type="Gene3D" id="3.40.50.300">
    <property type="entry name" value="P-loop containing nucleotide triphosphate hydrolases"/>
    <property type="match status" value="1"/>
</dbReference>
<dbReference type="GO" id="GO:0005524">
    <property type="term" value="F:ATP binding"/>
    <property type="evidence" value="ECO:0007669"/>
    <property type="project" value="UniProtKB-KW"/>
</dbReference>
<dbReference type="GO" id="GO:0055085">
    <property type="term" value="P:transmembrane transport"/>
    <property type="evidence" value="ECO:0007669"/>
    <property type="project" value="UniProtKB-ARBA"/>
</dbReference>
<dbReference type="PANTHER" id="PTHR43776">
    <property type="entry name" value="TRANSPORT ATP-BINDING PROTEIN"/>
    <property type="match status" value="1"/>
</dbReference>